<dbReference type="KEGG" id="bcop:JD108_04620"/>
<organism evidence="1 2">
    <name type="scientific">Brevibacillus composti</name>
    <dbReference type="NCBI Taxonomy" id="2796470"/>
    <lineage>
        <taxon>Bacteria</taxon>
        <taxon>Bacillati</taxon>
        <taxon>Bacillota</taxon>
        <taxon>Bacilli</taxon>
        <taxon>Bacillales</taxon>
        <taxon>Paenibacillaceae</taxon>
        <taxon>Brevibacillus</taxon>
    </lineage>
</organism>
<accession>A0A7T5EM83</accession>
<dbReference type="SUPFAM" id="SSF69279">
    <property type="entry name" value="Phage tail proteins"/>
    <property type="match status" value="1"/>
</dbReference>
<evidence type="ECO:0000313" key="2">
    <source>
        <dbReference type="Proteomes" id="UP000595847"/>
    </source>
</evidence>
<sequence length="144" mass="16256">MAKPDGRRVINGTYGRLWVDNELWAEVDSFEAKVVVNWEDVNFAGEGATYKKGIGWTGEGSMTIKKIYSRVQKKMAEAIRRGEYPRLELVGKLADPDAFGSERVALHDVTINEFMLMKFEQKTLGSEEVPFAFSDYDPIDLITG</sequence>
<dbReference type="Gene3D" id="2.30.110.40">
    <property type="entry name" value="Phage tail tube protein"/>
    <property type="match status" value="1"/>
</dbReference>
<dbReference type="RefSeq" id="WP_198828749.1">
    <property type="nucleotide sequence ID" value="NZ_CP066308.1"/>
</dbReference>
<dbReference type="InterPro" id="IPR018989">
    <property type="entry name" value="DUF2001"/>
</dbReference>
<dbReference type="EMBL" id="CP066308">
    <property type="protein sequence ID" value="QQE75219.1"/>
    <property type="molecule type" value="Genomic_DNA"/>
</dbReference>
<dbReference type="AlphaFoldDB" id="A0A7T5EM83"/>
<dbReference type="Pfam" id="PF09393">
    <property type="entry name" value="DUF2001"/>
    <property type="match status" value="1"/>
</dbReference>
<dbReference type="InterPro" id="IPR038628">
    <property type="entry name" value="XkdM-like_sf"/>
</dbReference>
<name>A0A7T5EM83_9BACL</name>
<gene>
    <name evidence="1" type="ORF">JD108_04620</name>
</gene>
<dbReference type="Proteomes" id="UP000595847">
    <property type="component" value="Chromosome"/>
</dbReference>
<protein>
    <submittedName>
        <fullName evidence="1">Phage tail tube protein</fullName>
    </submittedName>
</protein>
<proteinExistence type="predicted"/>
<reference evidence="1 2" key="1">
    <citation type="submission" date="2020-12" db="EMBL/GenBank/DDBJ databases">
        <title>strain FJAT-54423T represents a novel species of the genus Brevibacillus.</title>
        <authorList>
            <person name="Tang R."/>
        </authorList>
    </citation>
    <scope>NUCLEOTIDE SEQUENCE [LARGE SCALE GENOMIC DNA]</scope>
    <source>
        <strain evidence="1 2">FJAT-54423</strain>
    </source>
</reference>
<evidence type="ECO:0000313" key="1">
    <source>
        <dbReference type="EMBL" id="QQE75219.1"/>
    </source>
</evidence>